<keyword evidence="4 10" id="KW-0812">Transmembrane</keyword>
<name>A0ABQ9J057_9CUCU</name>
<accession>A0ABQ9J057</accession>
<dbReference type="EMBL" id="JAPWTJ010001702">
    <property type="protein sequence ID" value="KAJ8969871.1"/>
    <property type="molecule type" value="Genomic_DNA"/>
</dbReference>
<feature type="transmembrane region" description="Helical" evidence="10">
    <location>
        <begin position="49"/>
        <end position="72"/>
    </location>
</feature>
<evidence type="ECO:0000256" key="1">
    <source>
        <dbReference type="ARBA" id="ARBA00004651"/>
    </source>
</evidence>
<keyword evidence="8 10" id="KW-0675">Receptor</keyword>
<protein>
    <recommendedName>
        <fullName evidence="10">Odorant receptor</fullName>
    </recommendedName>
</protein>
<evidence type="ECO:0000256" key="9">
    <source>
        <dbReference type="ARBA" id="ARBA00023224"/>
    </source>
</evidence>
<evidence type="ECO:0000256" key="7">
    <source>
        <dbReference type="ARBA" id="ARBA00023136"/>
    </source>
</evidence>
<feature type="transmembrane region" description="Helical" evidence="10">
    <location>
        <begin position="327"/>
        <end position="347"/>
    </location>
</feature>
<keyword evidence="9 10" id="KW-0807">Transducer</keyword>
<comment type="caution">
    <text evidence="11">The sequence shown here is derived from an EMBL/GenBank/DDBJ whole genome shotgun (WGS) entry which is preliminary data.</text>
</comment>
<reference evidence="11" key="1">
    <citation type="journal article" date="2023" name="Insect Mol. Biol.">
        <title>Genome sequencing provides insights into the evolution of gene families encoding plant cell wall-degrading enzymes in longhorned beetles.</title>
        <authorList>
            <person name="Shin N.R."/>
            <person name="Okamura Y."/>
            <person name="Kirsch R."/>
            <person name="Pauchet Y."/>
        </authorList>
    </citation>
    <scope>NUCLEOTIDE SEQUENCE</scope>
    <source>
        <strain evidence="11">MMC_N1</strain>
    </source>
</reference>
<evidence type="ECO:0000313" key="12">
    <source>
        <dbReference type="Proteomes" id="UP001162164"/>
    </source>
</evidence>
<evidence type="ECO:0000256" key="6">
    <source>
        <dbReference type="ARBA" id="ARBA00022989"/>
    </source>
</evidence>
<evidence type="ECO:0000313" key="11">
    <source>
        <dbReference type="EMBL" id="KAJ8969871.1"/>
    </source>
</evidence>
<evidence type="ECO:0000256" key="4">
    <source>
        <dbReference type="ARBA" id="ARBA00022692"/>
    </source>
</evidence>
<dbReference type="Proteomes" id="UP001162164">
    <property type="component" value="Unassembled WGS sequence"/>
</dbReference>
<proteinExistence type="inferred from homology"/>
<dbReference type="InterPro" id="IPR004117">
    <property type="entry name" value="7tm6_olfct_rcpt"/>
</dbReference>
<evidence type="ECO:0000256" key="2">
    <source>
        <dbReference type="ARBA" id="ARBA00022475"/>
    </source>
</evidence>
<keyword evidence="7 10" id="KW-0472">Membrane</keyword>
<keyword evidence="5 10" id="KW-0552">Olfaction</keyword>
<evidence type="ECO:0000256" key="8">
    <source>
        <dbReference type="ARBA" id="ARBA00023170"/>
    </source>
</evidence>
<gene>
    <name evidence="11" type="ORF">NQ317_011862</name>
</gene>
<feature type="transmembrane region" description="Helical" evidence="10">
    <location>
        <begin position="84"/>
        <end position="107"/>
    </location>
</feature>
<evidence type="ECO:0000256" key="3">
    <source>
        <dbReference type="ARBA" id="ARBA00022606"/>
    </source>
</evidence>
<evidence type="ECO:0000256" key="5">
    <source>
        <dbReference type="ARBA" id="ARBA00022725"/>
    </source>
</evidence>
<organism evidence="11 12">
    <name type="scientific">Molorchus minor</name>
    <dbReference type="NCBI Taxonomy" id="1323400"/>
    <lineage>
        <taxon>Eukaryota</taxon>
        <taxon>Metazoa</taxon>
        <taxon>Ecdysozoa</taxon>
        <taxon>Arthropoda</taxon>
        <taxon>Hexapoda</taxon>
        <taxon>Insecta</taxon>
        <taxon>Pterygota</taxon>
        <taxon>Neoptera</taxon>
        <taxon>Endopterygota</taxon>
        <taxon>Coleoptera</taxon>
        <taxon>Polyphaga</taxon>
        <taxon>Cucujiformia</taxon>
        <taxon>Chrysomeloidea</taxon>
        <taxon>Cerambycidae</taxon>
        <taxon>Lamiinae</taxon>
        <taxon>Monochamini</taxon>
        <taxon>Molorchus</taxon>
    </lineage>
</organism>
<feature type="transmembrane region" description="Helical" evidence="10">
    <location>
        <begin position="233"/>
        <end position="253"/>
    </location>
</feature>
<keyword evidence="6 10" id="KW-1133">Transmembrane helix</keyword>
<evidence type="ECO:0000256" key="10">
    <source>
        <dbReference type="RuleBase" id="RU351113"/>
    </source>
</evidence>
<dbReference type="PANTHER" id="PTHR21137">
    <property type="entry name" value="ODORANT RECEPTOR"/>
    <property type="match status" value="1"/>
</dbReference>
<sequence length="379" mass="43949">MNIPVASSYYLDKMIGDFDYSSFFSQNIIVYKLFGFWRPDKNTKFKILYNCYTAICTVAWVVFLTSQITYIYKFIDKGSKLACISMFYWCLYLGLQTDVFWSVVPFIGEELKPLARGSFPYNLHTAKNYLLTYIFQCAVLFWNTVNCSNQDTFTCNLLIQVGLQCDILCATLDSLDKFYVRDGILYENVDQDKSYPRYDERFSKTMTENLIVCIKHHKEIIRMARHIEDIHQVSVFILFIGGSIIICSVLFQLTTVPIGSFQCFMLASYAISMFVEQFIYCWFGNEVIHKSGRILNSAYNTPWVDCDIKFRKILLMFLTNNQQPIKIMAGGLLVMSVPVYVSVTLIIRCADQRAQLDPAVAKIIRTSYSYFTLLKKIQN</sequence>
<comment type="similarity">
    <text evidence="10">Belongs to the insect chemoreceptor superfamily. Heteromeric odorant receptor channel (TC 1.A.69) family.</text>
</comment>
<dbReference type="Pfam" id="PF02949">
    <property type="entry name" value="7tm_6"/>
    <property type="match status" value="1"/>
</dbReference>
<comment type="caution">
    <text evidence="10">Lacks conserved residue(s) required for the propagation of feature annotation.</text>
</comment>
<dbReference type="PANTHER" id="PTHR21137:SF35">
    <property type="entry name" value="ODORANT RECEPTOR 19A-RELATED"/>
    <property type="match status" value="1"/>
</dbReference>
<comment type="subcellular location">
    <subcellularLocation>
        <location evidence="1 10">Cell membrane</location>
        <topology evidence="1 10">Multi-pass membrane protein</topology>
    </subcellularLocation>
</comment>
<keyword evidence="3 10" id="KW-0716">Sensory transduction</keyword>
<keyword evidence="12" id="KW-1185">Reference proteome</keyword>
<keyword evidence="2" id="KW-1003">Cell membrane</keyword>